<feature type="domain" description="XPG N-terminal" evidence="3">
    <location>
        <begin position="1"/>
        <end position="95"/>
    </location>
</feature>
<reference evidence="4" key="1">
    <citation type="submission" date="2017-12" db="EMBL/GenBank/DDBJ databases">
        <title>Gene loss provides genomic basis for host adaptation in cereal stripe rust fungi.</title>
        <authorList>
            <person name="Xia C."/>
        </authorList>
    </citation>
    <scope>NUCLEOTIDE SEQUENCE [LARGE SCALE GENOMIC DNA]</scope>
    <source>
        <strain evidence="4">93-210</strain>
    </source>
</reference>
<protein>
    <recommendedName>
        <fullName evidence="3">XPG N-terminal domain-containing protein</fullName>
    </recommendedName>
</protein>
<dbReference type="GO" id="GO:0004520">
    <property type="term" value="F:DNA endonuclease activity"/>
    <property type="evidence" value="ECO:0007669"/>
    <property type="project" value="TreeGrafter"/>
</dbReference>
<dbReference type="InterPro" id="IPR006085">
    <property type="entry name" value="XPG_DNA_repair_N"/>
</dbReference>
<accession>A0A2S4UPS2</accession>
<dbReference type="Pfam" id="PF00752">
    <property type="entry name" value="XPG_N"/>
    <property type="match status" value="1"/>
</dbReference>
<organism evidence="4 5">
    <name type="scientific">Puccinia striiformis</name>
    <dbReference type="NCBI Taxonomy" id="27350"/>
    <lineage>
        <taxon>Eukaryota</taxon>
        <taxon>Fungi</taxon>
        <taxon>Dikarya</taxon>
        <taxon>Basidiomycota</taxon>
        <taxon>Pucciniomycotina</taxon>
        <taxon>Pucciniomycetes</taxon>
        <taxon>Pucciniales</taxon>
        <taxon>Pucciniaceae</taxon>
        <taxon>Puccinia</taxon>
    </lineage>
</organism>
<comment type="subcellular location">
    <subcellularLocation>
        <location evidence="1">Nucleus</location>
    </subcellularLocation>
</comment>
<comment type="caution">
    <text evidence="4">The sequence shown here is derived from an EMBL/GenBank/DDBJ whole genome shotgun (WGS) entry which is preliminary data.</text>
</comment>
<dbReference type="VEuPathDB" id="FungiDB:PSTT_13841"/>
<keyword evidence="5" id="KW-1185">Reference proteome</keyword>
<gene>
    <name evidence="4" type="ORF">PSTT_13841</name>
</gene>
<dbReference type="EMBL" id="PKSL01000203">
    <property type="protein sequence ID" value="POV99315.1"/>
    <property type="molecule type" value="Genomic_DNA"/>
</dbReference>
<evidence type="ECO:0000259" key="3">
    <source>
        <dbReference type="SMART" id="SM00485"/>
    </source>
</evidence>
<dbReference type="GO" id="GO:0003697">
    <property type="term" value="F:single-stranded DNA binding"/>
    <property type="evidence" value="ECO:0007669"/>
    <property type="project" value="TreeGrafter"/>
</dbReference>
<dbReference type="AlphaFoldDB" id="A0A2S4UPS2"/>
<dbReference type="Proteomes" id="UP000239156">
    <property type="component" value="Unassembled WGS sequence"/>
</dbReference>
<dbReference type="InterPro" id="IPR029060">
    <property type="entry name" value="PIN-like_dom_sf"/>
</dbReference>
<dbReference type="PANTHER" id="PTHR16171:SF7">
    <property type="entry name" value="DNA REPAIR PROTEIN RAD2"/>
    <property type="match status" value="1"/>
</dbReference>
<dbReference type="CDD" id="cd09868">
    <property type="entry name" value="PIN_XPG_RAD2"/>
    <property type="match status" value="1"/>
</dbReference>
<dbReference type="GO" id="GO:0005634">
    <property type="term" value="C:nucleus"/>
    <property type="evidence" value="ECO:0007669"/>
    <property type="project" value="UniProtKB-SubCell"/>
</dbReference>
<dbReference type="VEuPathDB" id="FungiDB:PSHT_06799"/>
<dbReference type="PANTHER" id="PTHR16171">
    <property type="entry name" value="DNA REPAIR PROTEIN COMPLEMENTING XP-G CELLS-RELATED"/>
    <property type="match status" value="1"/>
</dbReference>
<sequence length="277" mass="31328">MGVQGLWTLISPVARPINLETMGNKTLAFQKTMRDREGKGIVNAHILGFLRRISKLLYYGINKPVFVFDGGVPTLKRQTIIPSATETDTDHRLATEVELKEFIHEFTPEDLDINSPHFQSLSTELKCEIIGDLRVKSRQPNRTRVEAMRKTTDHEFSQTQILNLKKRNNLTQKLLTVTDMVAKANLTISIKIAPQPNKEYVLVKASCTNYKPNSHPSSLKAVPALTYPDLLFSSSSKEPSKKLWQAEVRSTYLSPGEIRAQWLASDFRSYQGPMNIS</sequence>
<dbReference type="SMART" id="SM00485">
    <property type="entry name" value="XPGN"/>
    <property type="match status" value="1"/>
</dbReference>
<proteinExistence type="predicted"/>
<evidence type="ECO:0000256" key="1">
    <source>
        <dbReference type="ARBA" id="ARBA00004123"/>
    </source>
</evidence>
<evidence type="ECO:0000256" key="2">
    <source>
        <dbReference type="ARBA" id="ARBA00023242"/>
    </source>
</evidence>
<name>A0A2S4UPS2_9BASI</name>
<evidence type="ECO:0000313" key="4">
    <source>
        <dbReference type="EMBL" id="POV99315.1"/>
    </source>
</evidence>
<evidence type="ECO:0000313" key="5">
    <source>
        <dbReference type="Proteomes" id="UP000239156"/>
    </source>
</evidence>
<dbReference type="Gene3D" id="3.40.50.1010">
    <property type="entry name" value="5'-nuclease"/>
    <property type="match status" value="1"/>
</dbReference>
<keyword evidence="2" id="KW-0539">Nucleus</keyword>
<dbReference type="SUPFAM" id="SSF88723">
    <property type="entry name" value="PIN domain-like"/>
    <property type="match status" value="1"/>
</dbReference>